<dbReference type="KEGG" id="vg:80397681"/>
<dbReference type="EMBL" id="ON778007">
    <property type="protein sequence ID" value="UVD41383.1"/>
    <property type="molecule type" value="Genomic_DNA"/>
</dbReference>
<reference evidence="1" key="1">
    <citation type="submission" date="2022-06" db="EMBL/GenBank/DDBJ databases">
        <authorList>
            <person name="Xuan G."/>
            <person name="Wang J."/>
            <person name="Kong J."/>
        </authorList>
    </citation>
    <scope>NUCLEOTIDE SEQUENCE</scope>
</reference>
<keyword evidence="2" id="KW-1185">Reference proteome</keyword>
<organism evidence="1 2">
    <name type="scientific">Pseudomonas phage vB_Pae_LC3I3</name>
    <dbReference type="NCBI Taxonomy" id="2961988"/>
    <lineage>
        <taxon>Viruses</taxon>
        <taxon>Duplodnaviria</taxon>
        <taxon>Heunggongvirae</taxon>
        <taxon>Uroviricota</taxon>
        <taxon>Caudoviricetes</taxon>
        <taxon>Hulijingvirus</taxon>
        <taxon>Hulijingvirus LC313</taxon>
    </lineage>
</organism>
<evidence type="ECO:0000313" key="2">
    <source>
        <dbReference type="Proteomes" id="UP001057809"/>
    </source>
</evidence>
<accession>A0A976SVI3</accession>
<protein>
    <submittedName>
        <fullName evidence="1">Tail fiber protein</fullName>
    </submittedName>
</protein>
<sequence>MTTYATGNPLGSKDPRDLYDNAENFDAAMNDRVNTTWNDRFGVSRPTMKGYEEQFNGWLDAQGFEPGVLEYVDGSPLTADRPTQLIQRDGNLYSVKRPASFPVNLTGNWATDQNLLVIQVDQGFPQEIGRGVRRVDSVADLRAIAGRFAGDAALVVGYYAETPGVGGGEFHWDSTSTEDDNGGSIIQATGITTGRWTRDITHGVWAEWFGARNDGTDAAGTTAAVWAAIIALRHDPETIVQYIGGPTVTAYASGRLNFGNGVFALQPDSFDITQDLGLTIVGQGFRGKNQAMKAATTLVVRGTSSGFFFRHYGNGGRNLTFNNIDVVYDDSQFSGDIIETTSSPGLTLQRVRVGCYGGFLASRLTTARSCIRATFDEFIRCEDVVLDGAQYGFYSDGTINVPGLSFGGWGVTFLNCTFYDFAKSMVLHAGNRTRHSLNIIASYFNPINTSPERCHDIDNVEGLIIDGCQHTPSTGSQPSQEWFRVIGSTGRISCNAFAGLSSKLGTIGGANPSAVEWSNNRVYCKGGLTITGGVVRGGGNEYSNADHSVDVAPVAIVSLDIGPDIHKAGVTGYSYRISADSSMLSGRVNYSFEQDNSNSKYYSASTRVGMSNCDSRFITLATAGTTLSPYNAGRTYNVTVAGTQTLPTPIPGAAPIRILKSGANALTIATTSGTNFLIGASGSRTSAVATSTEVGSLIEFEPLTSKAWVGRVLSGTWSFT</sequence>
<name>A0A976SVI3_9CAUD</name>
<proteinExistence type="predicted"/>
<dbReference type="GeneID" id="80397681"/>
<dbReference type="RefSeq" id="YP_010773403.1">
    <property type="nucleotide sequence ID" value="NC_074663.1"/>
</dbReference>
<dbReference type="Proteomes" id="UP001057809">
    <property type="component" value="Segment"/>
</dbReference>
<evidence type="ECO:0000313" key="1">
    <source>
        <dbReference type="EMBL" id="UVD41383.1"/>
    </source>
</evidence>